<feature type="transmembrane region" description="Helical" evidence="6">
    <location>
        <begin position="174"/>
        <end position="192"/>
    </location>
</feature>
<comment type="subcellular location">
    <subcellularLocation>
        <location evidence="1">Cell membrane</location>
        <topology evidence="1">Multi-pass membrane protein</topology>
    </subcellularLocation>
</comment>
<feature type="transmembrane region" description="Helical" evidence="6">
    <location>
        <begin position="110"/>
        <end position="128"/>
    </location>
</feature>
<gene>
    <name evidence="7" type="ORF">SAMN04488134_105152</name>
</gene>
<feature type="transmembrane region" description="Helical" evidence="6">
    <location>
        <begin position="353"/>
        <end position="372"/>
    </location>
</feature>
<dbReference type="InterPro" id="IPR050833">
    <property type="entry name" value="Poly_Biosynth_Transport"/>
</dbReference>
<dbReference type="GO" id="GO:0005886">
    <property type="term" value="C:plasma membrane"/>
    <property type="evidence" value="ECO:0007669"/>
    <property type="project" value="UniProtKB-SubCell"/>
</dbReference>
<dbReference type="Proteomes" id="UP000199300">
    <property type="component" value="Unassembled WGS sequence"/>
</dbReference>
<feature type="transmembrane region" description="Helical" evidence="6">
    <location>
        <begin position="318"/>
        <end position="341"/>
    </location>
</feature>
<feature type="transmembrane region" description="Helical" evidence="6">
    <location>
        <begin position="290"/>
        <end position="312"/>
    </location>
</feature>
<keyword evidence="8" id="KW-1185">Reference proteome</keyword>
<dbReference type="Pfam" id="PF01943">
    <property type="entry name" value="Polysacc_synt"/>
    <property type="match status" value="1"/>
</dbReference>
<proteinExistence type="predicted"/>
<keyword evidence="2" id="KW-1003">Cell membrane</keyword>
<evidence type="ECO:0000256" key="2">
    <source>
        <dbReference type="ARBA" id="ARBA00022475"/>
    </source>
</evidence>
<feature type="transmembrane region" description="Helical" evidence="6">
    <location>
        <begin position="149"/>
        <end position="168"/>
    </location>
</feature>
<reference evidence="7 8" key="1">
    <citation type="submission" date="2016-10" db="EMBL/GenBank/DDBJ databases">
        <authorList>
            <person name="de Groot N.N."/>
        </authorList>
    </citation>
    <scope>NUCLEOTIDE SEQUENCE [LARGE SCALE GENOMIC DNA]</scope>
    <source>
        <strain evidence="7 8">CGMCC 1.10434</strain>
    </source>
</reference>
<evidence type="ECO:0000256" key="4">
    <source>
        <dbReference type="ARBA" id="ARBA00022989"/>
    </source>
</evidence>
<keyword evidence="4 6" id="KW-1133">Transmembrane helix</keyword>
<evidence type="ECO:0000256" key="5">
    <source>
        <dbReference type="ARBA" id="ARBA00023136"/>
    </source>
</evidence>
<dbReference type="PANTHER" id="PTHR30250">
    <property type="entry name" value="PST FAMILY PREDICTED COLANIC ACID TRANSPORTER"/>
    <property type="match status" value="1"/>
</dbReference>
<keyword evidence="3 6" id="KW-0812">Transmembrane</keyword>
<dbReference type="RefSeq" id="WP_091497028.1">
    <property type="nucleotide sequence ID" value="NZ_FODJ01000005.1"/>
</dbReference>
<keyword evidence="5 6" id="KW-0472">Membrane</keyword>
<protein>
    <submittedName>
        <fullName evidence="7">Membrane protein involved in the export of O-antigen and teichoic acid</fullName>
    </submittedName>
</protein>
<feature type="transmembrane region" description="Helical" evidence="6">
    <location>
        <begin position="41"/>
        <end position="61"/>
    </location>
</feature>
<feature type="transmembrane region" description="Helical" evidence="6">
    <location>
        <begin position="7"/>
        <end position="35"/>
    </location>
</feature>
<evidence type="ECO:0000313" key="7">
    <source>
        <dbReference type="EMBL" id="SEO25472.1"/>
    </source>
</evidence>
<evidence type="ECO:0000256" key="3">
    <source>
        <dbReference type="ARBA" id="ARBA00022692"/>
    </source>
</evidence>
<evidence type="ECO:0000256" key="6">
    <source>
        <dbReference type="SAM" id="Phobius"/>
    </source>
</evidence>
<dbReference type="AlphaFoldDB" id="A0A1H8N7E7"/>
<feature type="transmembrane region" description="Helical" evidence="6">
    <location>
        <begin position="378"/>
        <end position="401"/>
    </location>
</feature>
<feature type="transmembrane region" description="Helical" evidence="6">
    <location>
        <begin position="213"/>
        <end position="237"/>
    </location>
</feature>
<evidence type="ECO:0000256" key="1">
    <source>
        <dbReference type="ARBA" id="ARBA00004651"/>
    </source>
</evidence>
<evidence type="ECO:0000313" key="8">
    <source>
        <dbReference type="Proteomes" id="UP000199300"/>
    </source>
</evidence>
<dbReference type="InterPro" id="IPR002797">
    <property type="entry name" value="Polysacc_synth"/>
</dbReference>
<name>A0A1H8N7E7_9BACI</name>
<organism evidence="7 8">
    <name type="scientific">Amphibacillus marinus</name>
    <dbReference type="NCBI Taxonomy" id="872970"/>
    <lineage>
        <taxon>Bacteria</taxon>
        <taxon>Bacillati</taxon>
        <taxon>Bacillota</taxon>
        <taxon>Bacilli</taxon>
        <taxon>Bacillales</taxon>
        <taxon>Bacillaceae</taxon>
        <taxon>Amphibacillus</taxon>
    </lineage>
</organism>
<dbReference type="CDD" id="cd13128">
    <property type="entry name" value="MATE_Wzx_like"/>
    <property type="match status" value="1"/>
</dbReference>
<feature type="transmembrane region" description="Helical" evidence="6">
    <location>
        <begin position="243"/>
        <end position="269"/>
    </location>
</feature>
<dbReference type="PANTHER" id="PTHR30250:SF11">
    <property type="entry name" value="O-ANTIGEN TRANSPORTER-RELATED"/>
    <property type="match status" value="1"/>
</dbReference>
<dbReference type="OrthoDB" id="8482265at2"/>
<accession>A0A1H8N7E7</accession>
<sequence length="437" mass="49043">MKRDSMVFQLISSLGTKFFVLIGSFVISVIIARILGPEGKGIVTSIFVIPNLLVSLADLGVRQATAFFVGKRIYDVSKIYSSILFVWVLTSFLSIVFTIIYYNFFMSDQYSWSLLLIPLFSIPILLLNKYNEGMLLGFQQIVFINAKQIINFLTHFILVFILIVIFNLRIQGAALSIMISGFTAVAFSTLILRKFVKLKKPESKIAFEVIKKGITYAIALFILNLNYKIDIVFLEWFGGPKDIGIYSVGVTLSELIWQVPSAMGMVLFSKSANSKSTQEATNRSTRLLRFSWPPILFCSVILWYTAPIFVSVLYGEEFIYSASVIRILLPGVVAMVVFKILNADLAGRGKPLFALKVYFFSLFINVILNAILIPLLGIIGAAIASSISYSLGAIIFGSLYLKNNNLSARKILFLNKEDKAILGDLLMKIKRKTWRHK</sequence>
<feature type="transmembrane region" description="Helical" evidence="6">
    <location>
        <begin position="82"/>
        <end position="104"/>
    </location>
</feature>
<dbReference type="EMBL" id="FODJ01000005">
    <property type="protein sequence ID" value="SEO25472.1"/>
    <property type="molecule type" value="Genomic_DNA"/>
</dbReference>
<dbReference type="STRING" id="872970.SAMN04488134_105152"/>